<organism evidence="4">
    <name type="scientific">Haemonchus placei</name>
    <name type="common">Barber's pole worm</name>
    <dbReference type="NCBI Taxonomy" id="6290"/>
    <lineage>
        <taxon>Eukaryota</taxon>
        <taxon>Metazoa</taxon>
        <taxon>Ecdysozoa</taxon>
        <taxon>Nematoda</taxon>
        <taxon>Chromadorea</taxon>
        <taxon>Rhabditida</taxon>
        <taxon>Rhabditina</taxon>
        <taxon>Rhabditomorpha</taxon>
        <taxon>Strongyloidea</taxon>
        <taxon>Trichostrongylidae</taxon>
        <taxon>Haemonchus</taxon>
    </lineage>
</organism>
<gene>
    <name evidence="2" type="ORF">HPLM_LOCUS10185</name>
</gene>
<dbReference type="Proteomes" id="UP000268014">
    <property type="component" value="Unassembled WGS sequence"/>
</dbReference>
<protein>
    <submittedName>
        <fullName evidence="4">2OG-FeII_Oxy_2 domain-containing protein</fullName>
    </submittedName>
</protein>
<reference evidence="2 3" key="2">
    <citation type="submission" date="2018-11" db="EMBL/GenBank/DDBJ databases">
        <authorList>
            <consortium name="Pathogen Informatics"/>
        </authorList>
    </citation>
    <scope>NUCLEOTIDE SEQUENCE [LARGE SCALE GENOMIC DNA]</scope>
    <source>
        <strain evidence="2 3">MHpl1</strain>
    </source>
</reference>
<proteinExistence type="predicted"/>
<dbReference type="InterPro" id="IPR037151">
    <property type="entry name" value="AlkB-like_sf"/>
</dbReference>
<comment type="cofactor">
    <cofactor evidence="1">
        <name>Fe(2+)</name>
        <dbReference type="ChEBI" id="CHEBI:29033"/>
    </cofactor>
</comment>
<reference evidence="4" key="1">
    <citation type="submission" date="2017-02" db="UniProtKB">
        <authorList>
            <consortium name="WormBaseParasite"/>
        </authorList>
    </citation>
    <scope>IDENTIFICATION</scope>
</reference>
<evidence type="ECO:0000256" key="1">
    <source>
        <dbReference type="ARBA" id="ARBA00001954"/>
    </source>
</evidence>
<dbReference type="OrthoDB" id="412814at2759"/>
<name>A0A0N4WH51_HAEPC</name>
<evidence type="ECO:0000313" key="4">
    <source>
        <dbReference type="WBParaSite" id="HPLM_0001019301-mRNA-1"/>
    </source>
</evidence>
<evidence type="ECO:0000313" key="2">
    <source>
        <dbReference type="EMBL" id="VDO39437.1"/>
    </source>
</evidence>
<evidence type="ECO:0000313" key="3">
    <source>
        <dbReference type="Proteomes" id="UP000268014"/>
    </source>
</evidence>
<sequence length="134" mass="15371">MKAWVALRLLGANRLTHTLTPFTGGHLRFGVVLTARTVVESEEERYVGSMLLEPRSLFLMTDEAYVNMLHGIKEVKEDFIDEKVFNGKQASSYPMGAEEFRMELKRLLRVPVSLAIHLFLSSRCWLPYLSYSNC</sequence>
<dbReference type="STRING" id="6290.A0A0N4WH51"/>
<dbReference type="Gene3D" id="2.60.120.590">
    <property type="entry name" value="Alpha-ketoglutarate-dependent dioxygenase AlkB-like"/>
    <property type="match status" value="1"/>
</dbReference>
<keyword evidence="3" id="KW-1185">Reference proteome</keyword>
<dbReference type="AlphaFoldDB" id="A0A0N4WH51"/>
<accession>A0A0N4WH51</accession>
<dbReference type="WBParaSite" id="HPLM_0001019301-mRNA-1">
    <property type="protein sequence ID" value="HPLM_0001019301-mRNA-1"/>
    <property type="gene ID" value="HPLM_0001019301"/>
</dbReference>
<dbReference type="EMBL" id="UZAF01017233">
    <property type="protein sequence ID" value="VDO39437.1"/>
    <property type="molecule type" value="Genomic_DNA"/>
</dbReference>